<keyword evidence="1" id="KW-1133">Transmembrane helix</keyword>
<organism evidence="4 5">
    <name type="scientific">Sphingobacterium griseoflavum</name>
    <dbReference type="NCBI Taxonomy" id="1474952"/>
    <lineage>
        <taxon>Bacteria</taxon>
        <taxon>Pseudomonadati</taxon>
        <taxon>Bacteroidota</taxon>
        <taxon>Sphingobacteriia</taxon>
        <taxon>Sphingobacteriales</taxon>
        <taxon>Sphingobacteriaceae</taxon>
        <taxon>Sphingobacterium</taxon>
    </lineage>
</organism>
<proteinExistence type="predicted"/>
<evidence type="ECO:0000259" key="3">
    <source>
        <dbReference type="Pfam" id="PF16344"/>
    </source>
</evidence>
<dbReference type="InterPro" id="IPR006860">
    <property type="entry name" value="FecR"/>
</dbReference>
<protein>
    <submittedName>
        <fullName evidence="4">Iron dicitrate transporter FecR</fullName>
    </submittedName>
</protein>
<dbReference type="InterPro" id="IPR012373">
    <property type="entry name" value="Ferrdict_sens_TM"/>
</dbReference>
<gene>
    <name evidence="4" type="ORF">GCM10017764_29930</name>
</gene>
<dbReference type="Pfam" id="PF16344">
    <property type="entry name" value="FecR_C"/>
    <property type="match status" value="1"/>
</dbReference>
<evidence type="ECO:0000259" key="2">
    <source>
        <dbReference type="Pfam" id="PF04773"/>
    </source>
</evidence>
<dbReference type="Pfam" id="PF04773">
    <property type="entry name" value="FecR"/>
    <property type="match status" value="1"/>
</dbReference>
<evidence type="ECO:0000256" key="1">
    <source>
        <dbReference type="SAM" id="Phobius"/>
    </source>
</evidence>
<accession>A0ABQ3I1D6</accession>
<keyword evidence="5" id="KW-1185">Reference proteome</keyword>
<keyword evidence="1" id="KW-0472">Membrane</keyword>
<dbReference type="PANTHER" id="PTHR30273:SF2">
    <property type="entry name" value="PROTEIN FECR"/>
    <property type="match status" value="1"/>
</dbReference>
<dbReference type="InterPro" id="IPR032508">
    <property type="entry name" value="FecR_C"/>
</dbReference>
<dbReference type="EMBL" id="BNAF01000012">
    <property type="protein sequence ID" value="GHE44722.1"/>
    <property type="molecule type" value="Genomic_DNA"/>
</dbReference>
<dbReference type="Gene3D" id="3.55.50.30">
    <property type="match status" value="1"/>
</dbReference>
<evidence type="ECO:0000313" key="4">
    <source>
        <dbReference type="EMBL" id="GHE44722.1"/>
    </source>
</evidence>
<feature type="transmembrane region" description="Helical" evidence="1">
    <location>
        <begin position="75"/>
        <end position="95"/>
    </location>
</feature>
<dbReference type="Proteomes" id="UP000620550">
    <property type="component" value="Unassembled WGS sequence"/>
</dbReference>
<keyword evidence="1" id="KW-0812">Transmembrane</keyword>
<name>A0ABQ3I1D6_9SPHI</name>
<dbReference type="PIRSF" id="PIRSF018266">
    <property type="entry name" value="FecR"/>
    <property type="match status" value="1"/>
</dbReference>
<feature type="domain" description="FecR protein" evidence="2">
    <location>
        <begin position="172"/>
        <end position="267"/>
    </location>
</feature>
<dbReference type="Gene3D" id="2.60.120.1440">
    <property type="match status" value="1"/>
</dbReference>
<comment type="caution">
    <text evidence="4">The sequence shown here is derived from an EMBL/GenBank/DDBJ whole genome shotgun (WGS) entry which is preliminary data.</text>
</comment>
<evidence type="ECO:0000313" key="5">
    <source>
        <dbReference type="Proteomes" id="UP000620550"/>
    </source>
</evidence>
<reference evidence="5" key="1">
    <citation type="journal article" date="2019" name="Int. J. Syst. Evol. Microbiol.">
        <title>The Global Catalogue of Microorganisms (GCM) 10K type strain sequencing project: providing services to taxonomists for standard genome sequencing and annotation.</title>
        <authorList>
            <consortium name="The Broad Institute Genomics Platform"/>
            <consortium name="The Broad Institute Genome Sequencing Center for Infectious Disease"/>
            <person name="Wu L."/>
            <person name="Ma J."/>
        </authorList>
    </citation>
    <scope>NUCLEOTIDE SEQUENCE [LARGE SCALE GENOMIC DNA]</scope>
    <source>
        <strain evidence="5">CGMCC 1.12966</strain>
    </source>
</reference>
<dbReference type="RefSeq" id="WP_189627510.1">
    <property type="nucleotide sequence ID" value="NZ_BNAF01000012.1"/>
</dbReference>
<feature type="domain" description="Protein FecR C-terminal" evidence="3">
    <location>
        <begin position="315"/>
        <end position="382"/>
    </location>
</feature>
<sequence length="384" mass="43103">MNRKKDNHILENYRLGRCSKEELNQLETWYDSWNRANRISLTEEELQRVESKMRLNVMKRVGFDRTARKWGRIHAISAVAAALVITIGVAIYHSILQPQTGEIAASANYGSDIAPGKNKATLTLPGGEVVTLIGEKNAVVVDKNELIYPDGTDIATATSQQAYGTTSIPMHTIVTPRGGQYQLILSDKTKIWLNASSSVRFPTSFTGAKQRRIEISGEAYLEVTKDTEHPFLVKTGTQEIEVLGTRFNVSDYTDDAVAQTTLLEGSVSVKPLYSTMAQNLPKILEPGQEVLISNRKVTVRSANIKQTLAWKNGDFRFEDESVPAIMKQIERWYDVDVVYTDNLSEVKLNASISRYRNVSQMLKMMEKTGEVHFKIEGRKIIVSK</sequence>
<dbReference type="PANTHER" id="PTHR30273">
    <property type="entry name" value="PERIPLASMIC SIGNAL SENSOR AND SIGMA FACTOR ACTIVATOR FECR-RELATED"/>
    <property type="match status" value="1"/>
</dbReference>